<dbReference type="InterPro" id="IPR013149">
    <property type="entry name" value="ADH-like_C"/>
</dbReference>
<gene>
    <name evidence="8" type="ORF">CGZ92_08920</name>
</gene>
<dbReference type="SMART" id="SM00829">
    <property type="entry name" value="PKS_ER"/>
    <property type="match status" value="1"/>
</dbReference>
<protein>
    <submittedName>
        <fullName evidence="8">Zinc-binding dehydrogenase</fullName>
    </submittedName>
</protein>
<evidence type="ECO:0000256" key="4">
    <source>
        <dbReference type="ARBA" id="ARBA00022857"/>
    </source>
</evidence>
<comment type="subunit">
    <text evidence="2">Homotetramer.</text>
</comment>
<reference evidence="8 9" key="1">
    <citation type="submission" date="2017-07" db="EMBL/GenBank/DDBJ databases">
        <title>Draft whole genome sequences of clinical Proprionibacteriaceae strains.</title>
        <authorList>
            <person name="Bernier A.-M."/>
            <person name="Bernard K."/>
            <person name="Domingo M.-C."/>
        </authorList>
    </citation>
    <scope>NUCLEOTIDE SEQUENCE [LARGE SCALE GENOMIC DNA]</scope>
    <source>
        <strain evidence="8 9">NML 160184</strain>
    </source>
</reference>
<evidence type="ECO:0000256" key="1">
    <source>
        <dbReference type="ARBA" id="ARBA00004496"/>
    </source>
</evidence>
<dbReference type="PANTHER" id="PTHR44154">
    <property type="entry name" value="QUINONE OXIDOREDUCTASE"/>
    <property type="match status" value="1"/>
</dbReference>
<dbReference type="GO" id="GO:0016491">
    <property type="term" value="F:oxidoreductase activity"/>
    <property type="evidence" value="ECO:0007669"/>
    <property type="project" value="InterPro"/>
</dbReference>
<evidence type="ECO:0000256" key="2">
    <source>
        <dbReference type="ARBA" id="ARBA00011881"/>
    </source>
</evidence>
<evidence type="ECO:0000256" key="5">
    <source>
        <dbReference type="ARBA" id="ARBA00022884"/>
    </source>
</evidence>
<comment type="subcellular location">
    <subcellularLocation>
        <location evidence="1">Cytoplasm</location>
    </subcellularLocation>
</comment>
<keyword evidence="3" id="KW-0963">Cytoplasm</keyword>
<dbReference type="InterPro" id="IPR013154">
    <property type="entry name" value="ADH-like_N"/>
</dbReference>
<dbReference type="PANTHER" id="PTHR44154:SF1">
    <property type="entry name" value="QUINONE OXIDOREDUCTASE"/>
    <property type="match status" value="1"/>
</dbReference>
<keyword evidence="4" id="KW-0521">NADP</keyword>
<dbReference type="Gene3D" id="3.90.180.10">
    <property type="entry name" value="Medium-chain alcohol dehydrogenases, catalytic domain"/>
    <property type="match status" value="1"/>
</dbReference>
<accession>A0A255E682</accession>
<dbReference type="RefSeq" id="WP_094451029.1">
    <property type="nucleotide sequence ID" value="NZ_NMVI01000018.1"/>
</dbReference>
<dbReference type="SUPFAM" id="SSF51735">
    <property type="entry name" value="NAD(P)-binding Rossmann-fold domains"/>
    <property type="match status" value="1"/>
</dbReference>
<name>A0A255E682_9ACTN</name>
<dbReference type="PROSITE" id="PS01162">
    <property type="entry name" value="QOR_ZETA_CRYSTAL"/>
    <property type="match status" value="1"/>
</dbReference>
<dbReference type="GO" id="GO:0008270">
    <property type="term" value="F:zinc ion binding"/>
    <property type="evidence" value="ECO:0007669"/>
    <property type="project" value="InterPro"/>
</dbReference>
<keyword evidence="6" id="KW-0007">Acetylation</keyword>
<dbReference type="InterPro" id="IPR051603">
    <property type="entry name" value="Zinc-ADH_QOR/CCCR"/>
</dbReference>
<organism evidence="8 9">
    <name type="scientific">Parenemella sanctibonifatiensis</name>
    <dbReference type="NCBI Taxonomy" id="2016505"/>
    <lineage>
        <taxon>Bacteria</taxon>
        <taxon>Bacillati</taxon>
        <taxon>Actinomycetota</taxon>
        <taxon>Actinomycetes</taxon>
        <taxon>Propionibacteriales</taxon>
        <taxon>Propionibacteriaceae</taxon>
        <taxon>Parenemella</taxon>
    </lineage>
</organism>
<dbReference type="InterPro" id="IPR002347">
    <property type="entry name" value="SDR_fam"/>
</dbReference>
<sequence>MSQVSDLPTTQRAIVLTEHGEIDGLSVVSDHPVAELGPTEVLLRVRASSLNYHDIFTVRGMPGITIPMPVVPGLDVAGEIAAVGAEVADWQIGQVVVINPLREDFSLIGEVVDGGLAEYCLVDANQLIAIPAGVSPAQAAALPVAYGTAHRMVITQDAIHAGDTVLVLGASGGVGTASVQLAKHLGAHVVAAVGSDEKAQRMLELGADEVINYREQDFYQWTKEHLGKPSRSGYEGGFDVIINNTGGDTWHPTLRSTKRGGRILVCGATAGFDPTEDLRYIWSFELRVIGSNGFTTEDISALLELVADGKIDPVIDSVVPLEEGVTSLRRLADRDVIGKAVIAPAGVEAANQTVTEGATK</sequence>
<dbReference type="GO" id="GO:0005737">
    <property type="term" value="C:cytoplasm"/>
    <property type="evidence" value="ECO:0007669"/>
    <property type="project" value="UniProtKB-SubCell"/>
</dbReference>
<keyword evidence="5" id="KW-0694">RNA-binding</keyword>
<dbReference type="EMBL" id="NMVI01000018">
    <property type="protein sequence ID" value="OYN86461.1"/>
    <property type="molecule type" value="Genomic_DNA"/>
</dbReference>
<evidence type="ECO:0000256" key="3">
    <source>
        <dbReference type="ARBA" id="ARBA00022490"/>
    </source>
</evidence>
<dbReference type="Pfam" id="PF08240">
    <property type="entry name" value="ADH_N"/>
    <property type="match status" value="1"/>
</dbReference>
<dbReference type="InterPro" id="IPR002364">
    <property type="entry name" value="Quin_OxRdtase/zeta-crystal_CS"/>
</dbReference>
<feature type="domain" description="Enoyl reductase (ER)" evidence="7">
    <location>
        <begin position="20"/>
        <end position="342"/>
    </location>
</feature>
<evidence type="ECO:0000313" key="9">
    <source>
        <dbReference type="Proteomes" id="UP000216533"/>
    </source>
</evidence>
<proteinExistence type="predicted"/>
<dbReference type="InterPro" id="IPR020843">
    <property type="entry name" value="ER"/>
</dbReference>
<evidence type="ECO:0000313" key="8">
    <source>
        <dbReference type="EMBL" id="OYN86461.1"/>
    </source>
</evidence>
<evidence type="ECO:0000259" key="7">
    <source>
        <dbReference type="SMART" id="SM00829"/>
    </source>
</evidence>
<dbReference type="PRINTS" id="PR00081">
    <property type="entry name" value="GDHRDH"/>
</dbReference>
<evidence type="ECO:0000256" key="6">
    <source>
        <dbReference type="ARBA" id="ARBA00022990"/>
    </source>
</evidence>
<dbReference type="AlphaFoldDB" id="A0A255E682"/>
<dbReference type="InterPro" id="IPR011032">
    <property type="entry name" value="GroES-like_sf"/>
</dbReference>
<dbReference type="InterPro" id="IPR036291">
    <property type="entry name" value="NAD(P)-bd_dom_sf"/>
</dbReference>
<dbReference type="Proteomes" id="UP000216533">
    <property type="component" value="Unassembled WGS sequence"/>
</dbReference>
<comment type="caution">
    <text evidence="8">The sequence shown here is derived from an EMBL/GenBank/DDBJ whole genome shotgun (WGS) entry which is preliminary data.</text>
</comment>
<dbReference type="SUPFAM" id="SSF50129">
    <property type="entry name" value="GroES-like"/>
    <property type="match status" value="1"/>
</dbReference>
<dbReference type="GO" id="GO:0003723">
    <property type="term" value="F:RNA binding"/>
    <property type="evidence" value="ECO:0007669"/>
    <property type="project" value="UniProtKB-KW"/>
</dbReference>
<dbReference type="Pfam" id="PF00107">
    <property type="entry name" value="ADH_zinc_N"/>
    <property type="match status" value="1"/>
</dbReference>